<dbReference type="AlphaFoldDB" id="A0A0F9MTA1"/>
<comment type="caution">
    <text evidence="1">The sequence shown here is derived from an EMBL/GenBank/DDBJ whole genome shotgun (WGS) entry which is preliminary data.</text>
</comment>
<protein>
    <submittedName>
        <fullName evidence="1">Uncharacterized protein</fullName>
    </submittedName>
</protein>
<name>A0A0F9MTA1_9ZZZZ</name>
<gene>
    <name evidence="1" type="ORF">LCGC14_1051200</name>
</gene>
<evidence type="ECO:0000313" key="1">
    <source>
        <dbReference type="EMBL" id="KKN08999.1"/>
    </source>
</evidence>
<reference evidence="1" key="1">
    <citation type="journal article" date="2015" name="Nature">
        <title>Complex archaea that bridge the gap between prokaryotes and eukaryotes.</title>
        <authorList>
            <person name="Spang A."/>
            <person name="Saw J.H."/>
            <person name="Jorgensen S.L."/>
            <person name="Zaremba-Niedzwiedzka K."/>
            <person name="Martijn J."/>
            <person name="Lind A.E."/>
            <person name="van Eijk R."/>
            <person name="Schleper C."/>
            <person name="Guy L."/>
            <person name="Ettema T.J."/>
        </authorList>
    </citation>
    <scope>NUCLEOTIDE SEQUENCE</scope>
</reference>
<dbReference type="EMBL" id="LAZR01004395">
    <property type="protein sequence ID" value="KKN08999.1"/>
    <property type="molecule type" value="Genomic_DNA"/>
</dbReference>
<organism evidence="1">
    <name type="scientific">marine sediment metagenome</name>
    <dbReference type="NCBI Taxonomy" id="412755"/>
    <lineage>
        <taxon>unclassified sequences</taxon>
        <taxon>metagenomes</taxon>
        <taxon>ecological metagenomes</taxon>
    </lineage>
</organism>
<proteinExistence type="predicted"/>
<sequence>MNKIVFIERPMLNKQFWTIISWCNTELGYKPRTQTSDVCSAFKFNTQEDAMAFKLRWYE</sequence>
<accession>A0A0F9MTA1</accession>